<evidence type="ECO:0000313" key="3">
    <source>
        <dbReference type="Proteomes" id="UP001362999"/>
    </source>
</evidence>
<sequence>MLDTINNGQTAKSALKYDGHRRYMRLPVQAHLVLLSDDKGKPVHCYSKGGEGNLEVIKVDSLGLKTTAGAKGAGDGSDTTMDGFDEDSDIPELA</sequence>
<evidence type="ECO:0000313" key="2">
    <source>
        <dbReference type="EMBL" id="KAK7027735.1"/>
    </source>
</evidence>
<dbReference type="Proteomes" id="UP001362999">
    <property type="component" value="Unassembled WGS sequence"/>
</dbReference>
<reference evidence="2 3" key="1">
    <citation type="journal article" date="2024" name="J Genomics">
        <title>Draft genome sequencing and assembly of Favolaschia claudopus CIRM-BRFM 2984 isolated from oak limbs.</title>
        <authorList>
            <person name="Navarro D."/>
            <person name="Drula E."/>
            <person name="Chaduli D."/>
            <person name="Cazenave R."/>
            <person name="Ahrendt S."/>
            <person name="Wang J."/>
            <person name="Lipzen A."/>
            <person name="Daum C."/>
            <person name="Barry K."/>
            <person name="Grigoriev I.V."/>
            <person name="Favel A."/>
            <person name="Rosso M.N."/>
            <person name="Martin F."/>
        </authorList>
    </citation>
    <scope>NUCLEOTIDE SEQUENCE [LARGE SCALE GENOMIC DNA]</scope>
    <source>
        <strain evidence="2 3">CIRM-BRFM 2984</strain>
    </source>
</reference>
<dbReference type="EMBL" id="JAWWNJ010000029">
    <property type="protein sequence ID" value="KAK7027735.1"/>
    <property type="molecule type" value="Genomic_DNA"/>
</dbReference>
<comment type="caution">
    <text evidence="2">The sequence shown here is derived from an EMBL/GenBank/DDBJ whole genome shotgun (WGS) entry which is preliminary data.</text>
</comment>
<accession>A0AAW0BN22</accession>
<feature type="region of interest" description="Disordered" evidence="1">
    <location>
        <begin position="68"/>
        <end position="94"/>
    </location>
</feature>
<evidence type="ECO:0000256" key="1">
    <source>
        <dbReference type="SAM" id="MobiDB-lite"/>
    </source>
</evidence>
<feature type="compositionally biased region" description="Low complexity" evidence="1">
    <location>
        <begin position="68"/>
        <end position="80"/>
    </location>
</feature>
<dbReference type="AlphaFoldDB" id="A0AAW0BN22"/>
<feature type="compositionally biased region" description="Acidic residues" evidence="1">
    <location>
        <begin position="83"/>
        <end position="94"/>
    </location>
</feature>
<organism evidence="2 3">
    <name type="scientific">Favolaschia claudopus</name>
    <dbReference type="NCBI Taxonomy" id="2862362"/>
    <lineage>
        <taxon>Eukaryota</taxon>
        <taxon>Fungi</taxon>
        <taxon>Dikarya</taxon>
        <taxon>Basidiomycota</taxon>
        <taxon>Agaricomycotina</taxon>
        <taxon>Agaricomycetes</taxon>
        <taxon>Agaricomycetidae</taxon>
        <taxon>Agaricales</taxon>
        <taxon>Marasmiineae</taxon>
        <taxon>Mycenaceae</taxon>
        <taxon>Favolaschia</taxon>
    </lineage>
</organism>
<gene>
    <name evidence="2" type="ORF">R3P38DRAFT_3190823</name>
</gene>
<name>A0AAW0BN22_9AGAR</name>
<keyword evidence="3" id="KW-1185">Reference proteome</keyword>
<protein>
    <submittedName>
        <fullName evidence="2">Uncharacterized protein</fullName>
    </submittedName>
</protein>
<proteinExistence type="predicted"/>